<evidence type="ECO:0000259" key="1">
    <source>
        <dbReference type="Pfam" id="PF00561"/>
    </source>
</evidence>
<gene>
    <name evidence="2" type="ORF">GB864_11260</name>
</gene>
<name>A0A6I4NY80_9MICO</name>
<dbReference type="Pfam" id="PF00561">
    <property type="entry name" value="Abhydrolase_1"/>
    <property type="match status" value="1"/>
</dbReference>
<organism evidence="2 3">
    <name type="scientific">Agromyces seonyuensis</name>
    <dbReference type="NCBI Taxonomy" id="2662446"/>
    <lineage>
        <taxon>Bacteria</taxon>
        <taxon>Bacillati</taxon>
        <taxon>Actinomycetota</taxon>
        <taxon>Actinomycetes</taxon>
        <taxon>Micrococcales</taxon>
        <taxon>Microbacteriaceae</taxon>
        <taxon>Agromyces</taxon>
    </lineage>
</organism>
<proteinExistence type="predicted"/>
<dbReference type="GO" id="GO:0016787">
    <property type="term" value="F:hydrolase activity"/>
    <property type="evidence" value="ECO:0007669"/>
    <property type="project" value="UniProtKB-KW"/>
</dbReference>
<dbReference type="Proteomes" id="UP000438182">
    <property type="component" value="Unassembled WGS sequence"/>
</dbReference>
<comment type="caution">
    <text evidence="2">The sequence shown here is derived from an EMBL/GenBank/DDBJ whole genome shotgun (WGS) entry which is preliminary data.</text>
</comment>
<dbReference type="GO" id="GO:0016020">
    <property type="term" value="C:membrane"/>
    <property type="evidence" value="ECO:0007669"/>
    <property type="project" value="TreeGrafter"/>
</dbReference>
<feature type="domain" description="AB hydrolase-1" evidence="1">
    <location>
        <begin position="39"/>
        <end position="155"/>
    </location>
</feature>
<keyword evidence="2" id="KW-0378">Hydrolase</keyword>
<reference evidence="2 3" key="1">
    <citation type="submission" date="2019-12" db="EMBL/GenBank/DDBJ databases">
        <authorList>
            <person name="Kim Y.S."/>
        </authorList>
    </citation>
    <scope>NUCLEOTIDE SEQUENCE [LARGE SCALE GENOMIC DNA]</scope>
    <source>
        <strain evidence="2 3">MMS17-SY077</strain>
    </source>
</reference>
<dbReference type="Gene3D" id="3.40.50.1820">
    <property type="entry name" value="alpha/beta hydrolase"/>
    <property type="match status" value="1"/>
</dbReference>
<protein>
    <submittedName>
        <fullName evidence="2">Alpha/beta fold hydrolase</fullName>
    </submittedName>
</protein>
<keyword evidence="3" id="KW-1185">Reference proteome</keyword>
<dbReference type="RefSeq" id="WP_160425075.1">
    <property type="nucleotide sequence ID" value="NZ_WSTA01000048.1"/>
</dbReference>
<dbReference type="InterPro" id="IPR029058">
    <property type="entry name" value="AB_hydrolase_fold"/>
</dbReference>
<evidence type="ECO:0000313" key="3">
    <source>
        <dbReference type="Proteomes" id="UP000438182"/>
    </source>
</evidence>
<dbReference type="InterPro" id="IPR000073">
    <property type="entry name" value="AB_hydrolase_1"/>
</dbReference>
<dbReference type="SUPFAM" id="SSF53474">
    <property type="entry name" value="alpha/beta-Hydrolases"/>
    <property type="match status" value="1"/>
</dbReference>
<dbReference type="AlphaFoldDB" id="A0A6I4NY80"/>
<dbReference type="PANTHER" id="PTHR43798:SF33">
    <property type="entry name" value="HYDROLASE, PUTATIVE (AFU_ORTHOLOGUE AFUA_2G14860)-RELATED"/>
    <property type="match status" value="1"/>
</dbReference>
<dbReference type="EMBL" id="WSTA01000048">
    <property type="protein sequence ID" value="MWB99121.1"/>
    <property type="molecule type" value="Genomic_DNA"/>
</dbReference>
<evidence type="ECO:0000313" key="2">
    <source>
        <dbReference type="EMBL" id="MWB99121.1"/>
    </source>
</evidence>
<sequence length="264" mass="26918">MRLAGPPRSVPTLSVDASDGVALAYRVFGGADADPDLRPVVLVHGFASSGETTWGLTGWIARMLESSRAVVVPDLRGHGASGKPREAAAYTPERLGRDLLAVADAAGAEEVDLVGYSLGTRVISAFAALAPERIGRIVFGGAGERPMFDTWDGAAARAVLAGEAASADPLVQQLLVPALAAGADARVLASVIEGMAAAPLGVPDGIPLCMVVGAADPVPVGARGLAERWGAEFLELPGRDHVSTVRASAFQRAAIAFLDPGPAD</sequence>
<dbReference type="PANTHER" id="PTHR43798">
    <property type="entry name" value="MONOACYLGLYCEROL LIPASE"/>
    <property type="match status" value="1"/>
</dbReference>
<dbReference type="InterPro" id="IPR050266">
    <property type="entry name" value="AB_hydrolase_sf"/>
</dbReference>
<accession>A0A6I4NY80</accession>